<feature type="domain" description="YCII-related" evidence="2">
    <location>
        <begin position="33"/>
        <end position="103"/>
    </location>
</feature>
<accession>A0A158ATA3</accession>
<dbReference type="Gene3D" id="3.30.70.1060">
    <property type="entry name" value="Dimeric alpha+beta barrel"/>
    <property type="match status" value="1"/>
</dbReference>
<sequence>MVDENGPHYFVAFQSPGPKWLQGVKYNEQPDFMKHVAYMVEMQEKGLTVLSGPFMEKAGGLSGVLADGGMTIFKAADLAEAQKIAKDDPTVQSGLLSVEVKMFWVPFHT</sequence>
<protein>
    <submittedName>
        <fullName evidence="3">YciI-like protein</fullName>
    </submittedName>
</protein>
<dbReference type="Pfam" id="PF03795">
    <property type="entry name" value="YCII"/>
    <property type="match status" value="1"/>
</dbReference>
<dbReference type="STRING" id="1777143.AWB82_02935"/>
<evidence type="ECO:0000313" key="3">
    <source>
        <dbReference type="EMBL" id="SAK61052.1"/>
    </source>
</evidence>
<dbReference type="SUPFAM" id="SSF54909">
    <property type="entry name" value="Dimeric alpha+beta barrel"/>
    <property type="match status" value="1"/>
</dbReference>
<comment type="similarity">
    <text evidence="1">Belongs to the YciI family.</text>
</comment>
<dbReference type="Proteomes" id="UP000054596">
    <property type="component" value="Unassembled WGS sequence"/>
</dbReference>
<dbReference type="InterPro" id="IPR011008">
    <property type="entry name" value="Dimeric_a/b-barrel"/>
</dbReference>
<evidence type="ECO:0000313" key="4">
    <source>
        <dbReference type="Proteomes" id="UP000054596"/>
    </source>
</evidence>
<dbReference type="InterPro" id="IPR005545">
    <property type="entry name" value="YCII"/>
</dbReference>
<proteinExistence type="inferred from homology"/>
<evidence type="ECO:0000256" key="1">
    <source>
        <dbReference type="ARBA" id="ARBA00007689"/>
    </source>
</evidence>
<organism evidence="3 4">
    <name type="scientific">Caballeronia glebae</name>
    <dbReference type="NCBI Taxonomy" id="1777143"/>
    <lineage>
        <taxon>Bacteria</taxon>
        <taxon>Pseudomonadati</taxon>
        <taxon>Pseudomonadota</taxon>
        <taxon>Betaproteobacteria</taxon>
        <taxon>Burkholderiales</taxon>
        <taxon>Burkholderiaceae</taxon>
        <taxon>Caballeronia</taxon>
    </lineage>
</organism>
<dbReference type="RefSeq" id="WP_086968211.1">
    <property type="nucleotide sequence ID" value="NZ_FCOJ02000018.1"/>
</dbReference>
<keyword evidence="4" id="KW-1185">Reference proteome</keyword>
<dbReference type="AlphaFoldDB" id="A0A158ATA3"/>
<dbReference type="OrthoDB" id="9131414at2"/>
<evidence type="ECO:0000259" key="2">
    <source>
        <dbReference type="Pfam" id="PF03795"/>
    </source>
</evidence>
<comment type="caution">
    <text evidence="3">The sequence shown here is derived from an EMBL/GenBank/DDBJ whole genome shotgun (WGS) entry which is preliminary data.</text>
</comment>
<dbReference type="EMBL" id="FCOJ02000018">
    <property type="protein sequence ID" value="SAK61052.1"/>
    <property type="molecule type" value="Genomic_DNA"/>
</dbReference>
<gene>
    <name evidence="3" type="ORF">AWB82_02935</name>
</gene>
<reference evidence="3" key="1">
    <citation type="submission" date="2016-01" db="EMBL/GenBank/DDBJ databases">
        <authorList>
            <person name="Peeters C."/>
        </authorList>
    </citation>
    <scope>NUCLEOTIDE SEQUENCE [LARGE SCALE GENOMIC DNA]</scope>
    <source>
        <strain evidence="3">LMG 29325</strain>
    </source>
</reference>
<name>A0A158ATA3_9BURK</name>